<dbReference type="RefSeq" id="WP_106221202.1">
    <property type="nucleotide sequence ID" value="NZ_PVWP01000006.1"/>
</dbReference>
<dbReference type="Proteomes" id="UP000238218">
    <property type="component" value="Unassembled WGS sequence"/>
</dbReference>
<dbReference type="PROSITE" id="PS00330">
    <property type="entry name" value="HEMOLYSIN_CALCIUM"/>
    <property type="match status" value="1"/>
</dbReference>
<feature type="domain" description="Peptidase M10 serralysin C-terminal" evidence="5">
    <location>
        <begin position="346"/>
        <end position="527"/>
    </location>
</feature>
<comment type="subcellular location">
    <subcellularLocation>
        <location evidence="2">Secreted</location>
    </subcellularLocation>
</comment>
<dbReference type="InterPro" id="IPR013858">
    <property type="entry name" value="Peptidase_M10B_C"/>
</dbReference>
<evidence type="ECO:0000256" key="4">
    <source>
        <dbReference type="ARBA" id="ARBA00022737"/>
    </source>
</evidence>
<dbReference type="EMBL" id="PVWP01000006">
    <property type="protein sequence ID" value="PSB37194.1"/>
    <property type="molecule type" value="Genomic_DNA"/>
</dbReference>
<comment type="cofactor">
    <cofactor evidence="1">
        <name>Ca(2+)</name>
        <dbReference type="ChEBI" id="CHEBI:29108"/>
    </cofactor>
</comment>
<dbReference type="Pfam" id="PF00353">
    <property type="entry name" value="HemolysinCabind"/>
    <property type="match status" value="1"/>
</dbReference>
<accession>A0ABX5F861</accession>
<dbReference type="Pfam" id="PF08548">
    <property type="entry name" value="Peptidase_M10_C"/>
    <property type="match status" value="1"/>
</dbReference>
<evidence type="ECO:0000256" key="3">
    <source>
        <dbReference type="ARBA" id="ARBA00022525"/>
    </source>
</evidence>
<dbReference type="InterPro" id="IPR011049">
    <property type="entry name" value="Serralysin-like_metalloprot_C"/>
</dbReference>
<evidence type="ECO:0000256" key="2">
    <source>
        <dbReference type="ARBA" id="ARBA00004613"/>
    </source>
</evidence>
<evidence type="ECO:0000259" key="5">
    <source>
        <dbReference type="Pfam" id="PF08548"/>
    </source>
</evidence>
<evidence type="ECO:0000313" key="7">
    <source>
        <dbReference type="Proteomes" id="UP000238218"/>
    </source>
</evidence>
<reference evidence="6 7" key="1">
    <citation type="submission" date="2018-02" db="EMBL/GenBank/DDBJ databases">
        <authorList>
            <person name="Moore K."/>
            <person name="Momper L."/>
        </authorList>
    </citation>
    <scope>NUCLEOTIDE SEQUENCE [LARGE SCALE GENOMIC DNA]</scope>
    <source>
        <strain evidence="6 7">CCALA 015</strain>
    </source>
</reference>
<dbReference type="SUPFAM" id="SSF51120">
    <property type="entry name" value="beta-Roll"/>
    <property type="match status" value="1"/>
</dbReference>
<dbReference type="InterPro" id="IPR037176">
    <property type="entry name" value="Osmotin/thaumatin-like_sf"/>
</dbReference>
<organism evidence="6 7">
    <name type="scientific">Aphanothece cf. minutissima CCALA 015</name>
    <dbReference type="NCBI Taxonomy" id="2107695"/>
    <lineage>
        <taxon>Bacteria</taxon>
        <taxon>Bacillati</taxon>
        <taxon>Cyanobacteriota</taxon>
        <taxon>Cyanophyceae</taxon>
        <taxon>Oscillatoriophycideae</taxon>
        <taxon>Chroococcales</taxon>
        <taxon>Aphanothecaceae</taxon>
        <taxon>Aphanothece</taxon>
    </lineage>
</organism>
<protein>
    <recommendedName>
        <fullName evidence="5">Peptidase M10 serralysin C-terminal domain-containing protein</fullName>
    </recommendedName>
</protein>
<comment type="caution">
    <text evidence="6">The sequence shown here is derived from an EMBL/GenBank/DDBJ whole genome shotgun (WGS) entry which is preliminary data.</text>
</comment>
<keyword evidence="4" id="KW-0677">Repeat</keyword>
<dbReference type="InterPro" id="IPR001343">
    <property type="entry name" value="Hemolysn_Ca-bd"/>
</dbReference>
<dbReference type="Gene3D" id="2.150.10.10">
    <property type="entry name" value="Serralysin-like metalloprotease, C-terminal"/>
    <property type="match status" value="1"/>
</dbReference>
<dbReference type="Gene3D" id="2.60.110.10">
    <property type="entry name" value="Thaumatin"/>
    <property type="match status" value="1"/>
</dbReference>
<name>A0ABX5F861_9CHRO</name>
<gene>
    <name evidence="6" type="ORF">C7B81_09545</name>
</gene>
<evidence type="ECO:0000256" key="1">
    <source>
        <dbReference type="ARBA" id="ARBA00001913"/>
    </source>
</evidence>
<dbReference type="InterPro" id="IPR018511">
    <property type="entry name" value="Hemolysin-typ_Ca-bd_CS"/>
</dbReference>
<evidence type="ECO:0000313" key="6">
    <source>
        <dbReference type="EMBL" id="PSB37194.1"/>
    </source>
</evidence>
<sequence length="529" mass="56300">MATASLTINNQSGGSLYYYVVGPGFSVEPLQPGQSNSLSPGLNNVPILAAPQMRIYVSSSATLFANPGQEPIGWNITAPFSFYEYTIDGSGFSADMSYIDDWAYPIQTNITDSSGSVHNFGFLNAAAIAMDFAALPPGGFTTSAASGKGVGTASNLWDAPNRRFVGPMRLWQQQVIMANAVQKGLPAYWPPNAPAGWIQFLEEVPYGPSPFGYPRSAGASSLNPQQTYPAFGFDFSINTSWGAINGGQGAQVPQPTGEKYYAHNWNVWNYGYTDADPSADKPNPNYSFESNAYTSILRSQAAREKAAGRLPDTAGTSPTAGNPNFVGFYTASKDDYYGTLTVAAIANVSLTIGALAPSSIGTSGQDSIVGTGGHDIISGGYGADWLAGAPLAPNWSAPNNFRDLAFFGLPGVPAQWKGLVGGGRDTFVYVRADSSLSSPQWRDVITDFAADDRIDLSRVDADSRRAGLQSFNWIGSRAFYGEAGQLRLEQNRRQNHALLQGDLDGNGSSDFEVMLMGPVQFSASNLILA</sequence>
<keyword evidence="7" id="KW-1185">Reference proteome</keyword>
<proteinExistence type="predicted"/>
<keyword evidence="3" id="KW-0964">Secreted</keyword>
<reference evidence="6 7" key="2">
    <citation type="submission" date="2018-03" db="EMBL/GenBank/DDBJ databases">
        <title>The ancient ancestry and fast evolution of plastids.</title>
        <authorList>
            <person name="Moore K.R."/>
            <person name="Magnabosco C."/>
            <person name="Momper L."/>
            <person name="Gold D.A."/>
            <person name="Bosak T."/>
            <person name="Fournier G.P."/>
        </authorList>
    </citation>
    <scope>NUCLEOTIDE SEQUENCE [LARGE SCALE GENOMIC DNA]</scope>
    <source>
        <strain evidence="6 7">CCALA 015</strain>
    </source>
</reference>